<dbReference type="EMBL" id="JALJRB010000021">
    <property type="protein sequence ID" value="MCJ8502137.1"/>
    <property type="molecule type" value="Genomic_DNA"/>
</dbReference>
<dbReference type="AlphaFoldDB" id="A0AA41UL59"/>
<sequence length="76" mass="8022">MGGTGNWLPVAEGQEVFHKRVVNRIVCGCGVNAIRLAGGGSDAQGLLLLRNTGNQLPVPPVATGLFVHVEIKWKGF</sequence>
<evidence type="ECO:0000313" key="2">
    <source>
        <dbReference type="Proteomes" id="UP001165427"/>
    </source>
</evidence>
<comment type="caution">
    <text evidence="1">The sequence shown here is derived from an EMBL/GenBank/DDBJ whole genome shotgun (WGS) entry which is preliminary data.</text>
</comment>
<name>A0AA41UL59_9BACT</name>
<protein>
    <submittedName>
        <fullName evidence="1">Uncharacterized protein</fullName>
    </submittedName>
</protein>
<accession>A0AA41UL59</accession>
<dbReference type="Proteomes" id="UP001165427">
    <property type="component" value="Unassembled WGS sequence"/>
</dbReference>
<organism evidence="1 2">
    <name type="scientific">Desulfatitalea alkaliphila</name>
    <dbReference type="NCBI Taxonomy" id="2929485"/>
    <lineage>
        <taxon>Bacteria</taxon>
        <taxon>Pseudomonadati</taxon>
        <taxon>Thermodesulfobacteriota</taxon>
        <taxon>Desulfobacteria</taxon>
        <taxon>Desulfobacterales</taxon>
        <taxon>Desulfosarcinaceae</taxon>
        <taxon>Desulfatitalea</taxon>
    </lineage>
</organism>
<keyword evidence="2" id="KW-1185">Reference proteome</keyword>
<proteinExistence type="predicted"/>
<gene>
    <name evidence="1" type="ORF">MRX98_16250</name>
</gene>
<reference evidence="1" key="1">
    <citation type="submission" date="2022-04" db="EMBL/GenBank/DDBJ databases">
        <title>Desulfatitalea alkaliphila sp. nov., a novel anaerobic sulfate-reducing bacterium isolated from terrestrial mud volcano, Taman Peninsula, Russia.</title>
        <authorList>
            <person name="Khomyakova M.A."/>
            <person name="Merkel A.Y."/>
            <person name="Slobodkin A.I."/>
        </authorList>
    </citation>
    <scope>NUCLEOTIDE SEQUENCE</scope>
    <source>
        <strain evidence="1">M08but</strain>
    </source>
</reference>
<dbReference type="RefSeq" id="WP_246912292.1">
    <property type="nucleotide sequence ID" value="NZ_JALJRB010000021.1"/>
</dbReference>
<evidence type="ECO:0000313" key="1">
    <source>
        <dbReference type="EMBL" id="MCJ8502137.1"/>
    </source>
</evidence>